<keyword evidence="4" id="KW-1185">Reference proteome</keyword>
<dbReference type="InterPro" id="IPR016181">
    <property type="entry name" value="Acyl_CoA_acyltransferase"/>
</dbReference>
<proteinExistence type="predicted"/>
<dbReference type="CDD" id="cd04301">
    <property type="entry name" value="NAT_SF"/>
    <property type="match status" value="1"/>
</dbReference>
<name>A0ABS9J284_9FLAO</name>
<reference evidence="3 4" key="1">
    <citation type="submission" date="2021-01" db="EMBL/GenBank/DDBJ databases">
        <title>Genome sequencing of Joostella atrarenae M1-2 (= KCTC 23194).</title>
        <authorList>
            <person name="Zakaria M.R."/>
            <person name="Lam M.Q."/>
            <person name="Chong C.S."/>
        </authorList>
    </citation>
    <scope>NUCLEOTIDE SEQUENCE [LARGE SCALE GENOMIC DNA]</scope>
    <source>
        <strain evidence="3 4">M1-2</strain>
    </source>
</reference>
<dbReference type="PANTHER" id="PTHR13947">
    <property type="entry name" value="GNAT FAMILY N-ACETYLTRANSFERASE"/>
    <property type="match status" value="1"/>
</dbReference>
<evidence type="ECO:0000259" key="2">
    <source>
        <dbReference type="PROSITE" id="PS51186"/>
    </source>
</evidence>
<dbReference type="Gene3D" id="3.40.630.30">
    <property type="match status" value="1"/>
</dbReference>
<gene>
    <name evidence="3" type="ORF">JM658_06860</name>
</gene>
<dbReference type="SUPFAM" id="SSF55729">
    <property type="entry name" value="Acyl-CoA N-acyltransferases (Nat)"/>
    <property type="match status" value="1"/>
</dbReference>
<dbReference type="InterPro" id="IPR050769">
    <property type="entry name" value="NAT_camello-type"/>
</dbReference>
<dbReference type="InterPro" id="IPR000182">
    <property type="entry name" value="GNAT_dom"/>
</dbReference>
<dbReference type="EMBL" id="JAETXX010000003">
    <property type="protein sequence ID" value="MCF8714549.1"/>
    <property type="molecule type" value="Genomic_DNA"/>
</dbReference>
<evidence type="ECO:0000313" key="4">
    <source>
        <dbReference type="Proteomes" id="UP000829517"/>
    </source>
</evidence>
<feature type="domain" description="N-acetyltransferase" evidence="2">
    <location>
        <begin position="7"/>
        <end position="132"/>
    </location>
</feature>
<accession>A0ABS9J284</accession>
<comment type="caution">
    <text evidence="3">The sequence shown here is derived from an EMBL/GenBank/DDBJ whole genome shotgun (WGS) entry which is preliminary data.</text>
</comment>
<dbReference type="RefSeq" id="WP_236958513.1">
    <property type="nucleotide sequence ID" value="NZ_JAETXX010000003.1"/>
</dbReference>
<dbReference type="Proteomes" id="UP000829517">
    <property type="component" value="Unassembled WGS sequence"/>
</dbReference>
<sequence>MIHLIKTDASNLDFIDLVKHLDVYLAKMDGDAHEFYDQYNRIENLKEVIVVYKNGEAVACGAIKPFDAATVEVKRMYVNPDYRGEGIATTVLLALEKWALELGFSEAILETGNSYHDAIALYIKNGYFQIPN</sequence>
<dbReference type="PANTHER" id="PTHR13947:SF37">
    <property type="entry name" value="LD18367P"/>
    <property type="match status" value="1"/>
</dbReference>
<protein>
    <submittedName>
        <fullName evidence="3">GNAT family N-acetyltransferase</fullName>
    </submittedName>
</protein>
<evidence type="ECO:0000313" key="3">
    <source>
        <dbReference type="EMBL" id="MCF8714549.1"/>
    </source>
</evidence>
<organism evidence="3 4">
    <name type="scientific">Joostella atrarenae</name>
    <dbReference type="NCBI Taxonomy" id="679257"/>
    <lineage>
        <taxon>Bacteria</taxon>
        <taxon>Pseudomonadati</taxon>
        <taxon>Bacteroidota</taxon>
        <taxon>Flavobacteriia</taxon>
        <taxon>Flavobacteriales</taxon>
        <taxon>Flavobacteriaceae</taxon>
        <taxon>Joostella</taxon>
    </lineage>
</organism>
<keyword evidence="1" id="KW-0808">Transferase</keyword>
<dbReference type="PROSITE" id="PS51186">
    <property type="entry name" value="GNAT"/>
    <property type="match status" value="1"/>
</dbReference>
<evidence type="ECO:0000256" key="1">
    <source>
        <dbReference type="ARBA" id="ARBA00022679"/>
    </source>
</evidence>
<dbReference type="Pfam" id="PF00583">
    <property type="entry name" value="Acetyltransf_1"/>
    <property type="match status" value="1"/>
</dbReference>